<evidence type="ECO:0000313" key="2">
    <source>
        <dbReference type="EMBL" id="CAH0099033.1"/>
    </source>
</evidence>
<sequence length="199" mass="23247">MNRVNGQFDEKSMTETGSHCSRMELESKELAFKIKIQHPEEMSGNERMQLSGRSQNFLCMMLTPRLDNRKSIEVFHLPMLFEPAVSTRPVAHSLGIRRRCEMPCWSRAQFSDRCILPFHREQLELQGEKKNRMVTSKFGIGCASMSMERRRVRRRHDSSNREHAREEEKGGCRVWGWRGSIPTLPSAKSKDMMEETKKN</sequence>
<organism evidence="2 3">
    <name type="scientific">Daphnia galeata</name>
    <dbReference type="NCBI Taxonomy" id="27404"/>
    <lineage>
        <taxon>Eukaryota</taxon>
        <taxon>Metazoa</taxon>
        <taxon>Ecdysozoa</taxon>
        <taxon>Arthropoda</taxon>
        <taxon>Crustacea</taxon>
        <taxon>Branchiopoda</taxon>
        <taxon>Diplostraca</taxon>
        <taxon>Cladocera</taxon>
        <taxon>Anomopoda</taxon>
        <taxon>Daphniidae</taxon>
        <taxon>Daphnia</taxon>
    </lineage>
</organism>
<feature type="region of interest" description="Disordered" evidence="1">
    <location>
        <begin position="1"/>
        <end position="20"/>
    </location>
</feature>
<comment type="caution">
    <text evidence="2">The sequence shown here is derived from an EMBL/GenBank/DDBJ whole genome shotgun (WGS) entry which is preliminary data.</text>
</comment>
<keyword evidence="3" id="KW-1185">Reference proteome</keyword>
<dbReference type="EMBL" id="CAKKLH010000013">
    <property type="protein sequence ID" value="CAH0099033.1"/>
    <property type="molecule type" value="Genomic_DNA"/>
</dbReference>
<gene>
    <name evidence="2" type="ORF">DGAL_LOCUS1141</name>
</gene>
<proteinExistence type="predicted"/>
<feature type="compositionally biased region" description="Basic and acidic residues" evidence="1">
    <location>
        <begin position="157"/>
        <end position="170"/>
    </location>
</feature>
<dbReference type="Proteomes" id="UP000789390">
    <property type="component" value="Unassembled WGS sequence"/>
</dbReference>
<evidence type="ECO:0000313" key="3">
    <source>
        <dbReference type="Proteomes" id="UP000789390"/>
    </source>
</evidence>
<feature type="region of interest" description="Disordered" evidence="1">
    <location>
        <begin position="151"/>
        <end position="170"/>
    </location>
</feature>
<feature type="compositionally biased region" description="Basic and acidic residues" evidence="1">
    <location>
        <begin position="188"/>
        <end position="199"/>
    </location>
</feature>
<accession>A0A8J2RE65</accession>
<evidence type="ECO:0000256" key="1">
    <source>
        <dbReference type="SAM" id="MobiDB-lite"/>
    </source>
</evidence>
<dbReference type="AlphaFoldDB" id="A0A8J2RE65"/>
<feature type="region of interest" description="Disordered" evidence="1">
    <location>
        <begin position="178"/>
        <end position="199"/>
    </location>
</feature>
<protein>
    <submittedName>
        <fullName evidence="2">Uncharacterized protein</fullName>
    </submittedName>
</protein>
<name>A0A8J2RE65_9CRUS</name>
<reference evidence="2" key="1">
    <citation type="submission" date="2021-11" db="EMBL/GenBank/DDBJ databases">
        <authorList>
            <person name="Schell T."/>
        </authorList>
    </citation>
    <scope>NUCLEOTIDE SEQUENCE</scope>
    <source>
        <strain evidence="2">M5</strain>
    </source>
</reference>